<sequence>MGTAEPLDALARGNNRRPSDIRTTKTLLRQLQAVAVREDRFNRDGTTVLFSGERRNSFAPRFLRDRLLNMTLYGSSHYR</sequence>
<dbReference type="Proteomes" id="UP000011713">
    <property type="component" value="Unassembled WGS sequence"/>
</dbReference>
<dbReference type="InParanoid" id="M4B782"/>
<dbReference type="EnsemblProtists" id="HpaT802134">
    <property type="protein sequence ID" value="HpaP802134"/>
    <property type="gene ID" value="HpaG802134"/>
</dbReference>
<protein>
    <submittedName>
        <fullName evidence="1">Uncharacterized protein</fullName>
    </submittedName>
</protein>
<evidence type="ECO:0000313" key="2">
    <source>
        <dbReference type="Proteomes" id="UP000011713"/>
    </source>
</evidence>
<dbReference type="VEuPathDB" id="FungiDB:HpaG802134"/>
<reference evidence="1" key="2">
    <citation type="submission" date="2015-06" db="UniProtKB">
        <authorList>
            <consortium name="EnsemblProtists"/>
        </authorList>
    </citation>
    <scope>IDENTIFICATION</scope>
    <source>
        <strain evidence="1">Emoy2</strain>
    </source>
</reference>
<dbReference type="AlphaFoldDB" id="M4B782"/>
<accession>M4B782</accession>
<organism evidence="1 2">
    <name type="scientific">Hyaloperonospora arabidopsidis (strain Emoy2)</name>
    <name type="common">Downy mildew agent</name>
    <name type="synonym">Peronospora arabidopsidis</name>
    <dbReference type="NCBI Taxonomy" id="559515"/>
    <lineage>
        <taxon>Eukaryota</taxon>
        <taxon>Sar</taxon>
        <taxon>Stramenopiles</taxon>
        <taxon>Oomycota</taxon>
        <taxon>Peronosporomycetes</taxon>
        <taxon>Peronosporales</taxon>
        <taxon>Peronosporaceae</taxon>
        <taxon>Hyaloperonospora</taxon>
    </lineage>
</organism>
<keyword evidence="2" id="KW-1185">Reference proteome</keyword>
<proteinExistence type="predicted"/>
<name>M4B782_HYAAE</name>
<evidence type="ECO:0000313" key="1">
    <source>
        <dbReference type="EnsemblProtists" id="HpaP802134"/>
    </source>
</evidence>
<dbReference type="HOGENOM" id="CLU_2611115_0_0_1"/>
<dbReference type="EMBL" id="JH597778">
    <property type="status" value="NOT_ANNOTATED_CDS"/>
    <property type="molecule type" value="Genomic_DNA"/>
</dbReference>
<reference evidence="2" key="1">
    <citation type="journal article" date="2010" name="Science">
        <title>Signatures of adaptation to obligate biotrophy in the Hyaloperonospora arabidopsidis genome.</title>
        <authorList>
            <person name="Baxter L."/>
            <person name="Tripathy S."/>
            <person name="Ishaque N."/>
            <person name="Boot N."/>
            <person name="Cabral A."/>
            <person name="Kemen E."/>
            <person name="Thines M."/>
            <person name="Ah-Fong A."/>
            <person name="Anderson R."/>
            <person name="Badejoko W."/>
            <person name="Bittner-Eddy P."/>
            <person name="Boore J.L."/>
            <person name="Chibucos M.C."/>
            <person name="Coates M."/>
            <person name="Dehal P."/>
            <person name="Delehaunty K."/>
            <person name="Dong S."/>
            <person name="Downton P."/>
            <person name="Dumas B."/>
            <person name="Fabro G."/>
            <person name="Fronick C."/>
            <person name="Fuerstenberg S.I."/>
            <person name="Fulton L."/>
            <person name="Gaulin E."/>
            <person name="Govers F."/>
            <person name="Hughes L."/>
            <person name="Humphray S."/>
            <person name="Jiang R.H."/>
            <person name="Judelson H."/>
            <person name="Kamoun S."/>
            <person name="Kyung K."/>
            <person name="Meijer H."/>
            <person name="Minx P."/>
            <person name="Morris P."/>
            <person name="Nelson J."/>
            <person name="Phuntumart V."/>
            <person name="Qutob D."/>
            <person name="Rehmany A."/>
            <person name="Rougon-Cardoso A."/>
            <person name="Ryden P."/>
            <person name="Torto-Alalibo T."/>
            <person name="Studholme D."/>
            <person name="Wang Y."/>
            <person name="Win J."/>
            <person name="Wood J."/>
            <person name="Clifton S.W."/>
            <person name="Rogers J."/>
            <person name="Van den Ackerveken G."/>
            <person name="Jones J.D."/>
            <person name="McDowell J.M."/>
            <person name="Beynon J."/>
            <person name="Tyler B.M."/>
        </authorList>
    </citation>
    <scope>NUCLEOTIDE SEQUENCE [LARGE SCALE GENOMIC DNA]</scope>
    <source>
        <strain evidence="2">Emoy2</strain>
    </source>
</reference>